<name>A0ABN3NPH3_9ACTN</name>
<evidence type="ECO:0000256" key="1">
    <source>
        <dbReference type="ARBA" id="ARBA00022679"/>
    </source>
</evidence>
<accession>A0ABN3NPH3</accession>
<dbReference type="Gene3D" id="3.40.630.30">
    <property type="match status" value="1"/>
</dbReference>
<proteinExistence type="predicted"/>
<gene>
    <name evidence="4" type="ORF">GCM10010201_30720</name>
</gene>
<dbReference type="CDD" id="cd04301">
    <property type="entry name" value="NAT_SF"/>
    <property type="match status" value="1"/>
</dbReference>
<dbReference type="Proteomes" id="UP001499978">
    <property type="component" value="Unassembled WGS sequence"/>
</dbReference>
<evidence type="ECO:0000259" key="3">
    <source>
        <dbReference type="PROSITE" id="PS51186"/>
    </source>
</evidence>
<dbReference type="InterPro" id="IPR050832">
    <property type="entry name" value="Bact_Acetyltransf"/>
</dbReference>
<keyword evidence="1" id="KW-0808">Transferase</keyword>
<evidence type="ECO:0000313" key="4">
    <source>
        <dbReference type="EMBL" id="GAA2529365.1"/>
    </source>
</evidence>
<dbReference type="PANTHER" id="PTHR43877">
    <property type="entry name" value="AMINOALKYLPHOSPHONATE N-ACETYLTRANSFERASE-RELATED-RELATED"/>
    <property type="match status" value="1"/>
</dbReference>
<dbReference type="InterPro" id="IPR016181">
    <property type="entry name" value="Acyl_CoA_acyltransferase"/>
</dbReference>
<dbReference type="SUPFAM" id="SSF55729">
    <property type="entry name" value="Acyl-CoA N-acyltransferases (Nat)"/>
    <property type="match status" value="1"/>
</dbReference>
<dbReference type="EMBL" id="BAAARY010000017">
    <property type="protein sequence ID" value="GAA2529365.1"/>
    <property type="molecule type" value="Genomic_DNA"/>
</dbReference>
<dbReference type="InterPro" id="IPR000182">
    <property type="entry name" value="GNAT_dom"/>
</dbReference>
<reference evidence="4 5" key="1">
    <citation type="journal article" date="2019" name="Int. J. Syst. Evol. Microbiol.">
        <title>The Global Catalogue of Microorganisms (GCM) 10K type strain sequencing project: providing services to taxonomists for standard genome sequencing and annotation.</title>
        <authorList>
            <consortium name="The Broad Institute Genomics Platform"/>
            <consortium name="The Broad Institute Genome Sequencing Center for Infectious Disease"/>
            <person name="Wu L."/>
            <person name="Ma J."/>
        </authorList>
    </citation>
    <scope>NUCLEOTIDE SEQUENCE [LARGE SCALE GENOMIC DNA]</scope>
    <source>
        <strain evidence="4 5">JCM 3367</strain>
    </source>
</reference>
<keyword evidence="2" id="KW-0012">Acyltransferase</keyword>
<sequence length="173" mass="18430">MVSPATLVPMSLPTTLTVPSGDFALRRATEADLPAIIGLLTDDPLGAARDDPSRLAPYRAAFTAIDADRSQLLVVAFSPAQALVGVFQLTFIPGLSRGGATRVQIESVRVHTDQRGGGLGAAMMRWAVAEASARGCALVQLTSDRSRADAHRFYRRLGFVDSHLGYKLAVTPR</sequence>
<protein>
    <submittedName>
        <fullName evidence="4">GNAT family N-acetyltransferase</fullName>
    </submittedName>
</protein>
<dbReference type="PROSITE" id="PS51186">
    <property type="entry name" value="GNAT"/>
    <property type="match status" value="1"/>
</dbReference>
<organism evidence="4 5">
    <name type="scientific">Pilimelia columellifera subsp. columellifera</name>
    <dbReference type="NCBI Taxonomy" id="706583"/>
    <lineage>
        <taxon>Bacteria</taxon>
        <taxon>Bacillati</taxon>
        <taxon>Actinomycetota</taxon>
        <taxon>Actinomycetes</taxon>
        <taxon>Micromonosporales</taxon>
        <taxon>Micromonosporaceae</taxon>
        <taxon>Pilimelia</taxon>
    </lineage>
</organism>
<dbReference type="Pfam" id="PF00583">
    <property type="entry name" value="Acetyltransf_1"/>
    <property type="match status" value="1"/>
</dbReference>
<comment type="caution">
    <text evidence="4">The sequence shown here is derived from an EMBL/GenBank/DDBJ whole genome shotgun (WGS) entry which is preliminary data.</text>
</comment>
<feature type="domain" description="N-acetyltransferase" evidence="3">
    <location>
        <begin position="23"/>
        <end position="173"/>
    </location>
</feature>
<evidence type="ECO:0000313" key="5">
    <source>
        <dbReference type="Proteomes" id="UP001499978"/>
    </source>
</evidence>
<evidence type="ECO:0000256" key="2">
    <source>
        <dbReference type="ARBA" id="ARBA00023315"/>
    </source>
</evidence>
<keyword evidence="5" id="KW-1185">Reference proteome</keyword>